<accession>A0A0F8Z0B1</accession>
<gene>
    <name evidence="1" type="ORF">LCGC14_3030530</name>
</gene>
<dbReference type="AlphaFoldDB" id="A0A0F8Z0B1"/>
<protein>
    <submittedName>
        <fullName evidence="1">Uncharacterized protein</fullName>
    </submittedName>
</protein>
<reference evidence="1" key="1">
    <citation type="journal article" date="2015" name="Nature">
        <title>Complex archaea that bridge the gap between prokaryotes and eukaryotes.</title>
        <authorList>
            <person name="Spang A."/>
            <person name="Saw J.H."/>
            <person name="Jorgensen S.L."/>
            <person name="Zaremba-Niedzwiedzka K."/>
            <person name="Martijn J."/>
            <person name="Lind A.E."/>
            <person name="van Eijk R."/>
            <person name="Schleper C."/>
            <person name="Guy L."/>
            <person name="Ettema T.J."/>
        </authorList>
    </citation>
    <scope>NUCLEOTIDE SEQUENCE</scope>
</reference>
<feature type="non-terminal residue" evidence="1">
    <location>
        <position position="20"/>
    </location>
</feature>
<name>A0A0F8Z0B1_9ZZZZ</name>
<comment type="caution">
    <text evidence="1">The sequence shown here is derived from an EMBL/GenBank/DDBJ whole genome shotgun (WGS) entry which is preliminary data.</text>
</comment>
<dbReference type="EMBL" id="LAZR01063274">
    <property type="protein sequence ID" value="KKK59819.1"/>
    <property type="molecule type" value="Genomic_DNA"/>
</dbReference>
<evidence type="ECO:0000313" key="1">
    <source>
        <dbReference type="EMBL" id="KKK59819.1"/>
    </source>
</evidence>
<proteinExistence type="predicted"/>
<sequence>MNKEEIGKLKPGARVRVWER</sequence>
<organism evidence="1">
    <name type="scientific">marine sediment metagenome</name>
    <dbReference type="NCBI Taxonomy" id="412755"/>
    <lineage>
        <taxon>unclassified sequences</taxon>
        <taxon>metagenomes</taxon>
        <taxon>ecological metagenomes</taxon>
    </lineage>
</organism>